<dbReference type="EMBL" id="JAODUO010000409">
    <property type="protein sequence ID" value="KAK2181163.1"/>
    <property type="molecule type" value="Genomic_DNA"/>
</dbReference>
<proteinExistence type="predicted"/>
<gene>
    <name evidence="3" type="ORF">NP493_409g08000</name>
</gene>
<accession>A0AAD9NUI2</accession>
<feature type="region of interest" description="Disordered" evidence="1">
    <location>
        <begin position="509"/>
        <end position="534"/>
    </location>
</feature>
<dbReference type="InterPro" id="IPR036390">
    <property type="entry name" value="WH_DNA-bd_sf"/>
</dbReference>
<dbReference type="SUPFAM" id="SSF46785">
    <property type="entry name" value="Winged helix' DNA-binding domain"/>
    <property type="match status" value="1"/>
</dbReference>
<dbReference type="GO" id="GO:0035556">
    <property type="term" value="P:intracellular signal transduction"/>
    <property type="evidence" value="ECO:0007669"/>
    <property type="project" value="InterPro"/>
</dbReference>
<dbReference type="AlphaFoldDB" id="A0AAD9NUI2"/>
<feature type="domain" description="DEP" evidence="2">
    <location>
        <begin position="572"/>
        <end position="629"/>
    </location>
</feature>
<keyword evidence="4" id="KW-1185">Reference proteome</keyword>
<protein>
    <recommendedName>
        <fullName evidence="2">DEP domain-containing protein</fullName>
    </recommendedName>
</protein>
<dbReference type="InterPro" id="IPR036388">
    <property type="entry name" value="WH-like_DNA-bd_sf"/>
</dbReference>
<dbReference type="PANTHER" id="PTHR13179">
    <property type="entry name" value="DEP DOMAIN CONTAINING PROTEIN 5"/>
    <property type="match status" value="1"/>
</dbReference>
<feature type="compositionally biased region" description="Polar residues" evidence="1">
    <location>
        <begin position="14"/>
        <end position="26"/>
    </location>
</feature>
<dbReference type="InterPro" id="IPR000591">
    <property type="entry name" value="DEP_dom"/>
</dbReference>
<dbReference type="PROSITE" id="PS50186">
    <property type="entry name" value="DEP"/>
    <property type="match status" value="1"/>
</dbReference>
<dbReference type="GO" id="GO:0034198">
    <property type="term" value="P:cellular response to amino acid starvation"/>
    <property type="evidence" value="ECO:0007669"/>
    <property type="project" value="TreeGrafter"/>
</dbReference>
<dbReference type="InterPro" id="IPR027244">
    <property type="entry name" value="IML1"/>
</dbReference>
<dbReference type="GO" id="GO:0005765">
    <property type="term" value="C:lysosomal membrane"/>
    <property type="evidence" value="ECO:0007669"/>
    <property type="project" value="TreeGrafter"/>
</dbReference>
<reference evidence="3" key="1">
    <citation type="journal article" date="2023" name="Mol. Biol. Evol.">
        <title>Third-Generation Sequencing Reveals the Adaptive Role of the Epigenome in Three Deep-Sea Polychaetes.</title>
        <authorList>
            <person name="Perez M."/>
            <person name="Aroh O."/>
            <person name="Sun Y."/>
            <person name="Lan Y."/>
            <person name="Juniper S.K."/>
            <person name="Young C.R."/>
            <person name="Angers B."/>
            <person name="Qian P.Y."/>
        </authorList>
    </citation>
    <scope>NUCLEOTIDE SEQUENCE</scope>
    <source>
        <strain evidence="3">R07B-5</strain>
    </source>
</reference>
<evidence type="ECO:0000313" key="3">
    <source>
        <dbReference type="EMBL" id="KAK2181163.1"/>
    </source>
</evidence>
<dbReference type="GO" id="GO:1904262">
    <property type="term" value="P:negative regulation of TORC1 signaling"/>
    <property type="evidence" value="ECO:0007669"/>
    <property type="project" value="TreeGrafter"/>
</dbReference>
<name>A0AAD9NUI2_RIDPI</name>
<evidence type="ECO:0000259" key="2">
    <source>
        <dbReference type="PROSITE" id="PS50186"/>
    </source>
</evidence>
<dbReference type="InterPro" id="IPR045838">
    <property type="entry name" value="DEPDC5_CTD"/>
</dbReference>
<dbReference type="GO" id="GO:0005096">
    <property type="term" value="F:GTPase activator activity"/>
    <property type="evidence" value="ECO:0007669"/>
    <property type="project" value="InterPro"/>
</dbReference>
<feature type="compositionally biased region" description="Basic residues" evidence="1">
    <location>
        <begin position="1"/>
        <end position="11"/>
    </location>
</feature>
<feature type="compositionally biased region" description="Polar residues" evidence="1">
    <location>
        <begin position="675"/>
        <end position="691"/>
    </location>
</feature>
<feature type="region of interest" description="Disordered" evidence="1">
    <location>
        <begin position="663"/>
        <end position="701"/>
    </location>
</feature>
<dbReference type="PANTHER" id="PTHR13179:SF8">
    <property type="entry name" value="GATOR COMPLEX PROTEIN DEPDC5"/>
    <property type="match status" value="1"/>
</dbReference>
<dbReference type="Pfam" id="PF19418">
    <property type="entry name" value="DEPDC5_CTD"/>
    <property type="match status" value="1"/>
</dbReference>
<sequence>MSVQPHHKHGSYHIDNQQQMENSSPPTREVVQAAKIAVELRKNKTHRSSESSDSQDNPYCVRSRSIAYSSTAGGSVDSLKDVHTKELTHVPSSSAMSTVDSESSLTSLVPACEKDGGVCTGSAGKFCSHSVGLYSRSASYHKDLGPLSADQVGHSWLWGVTGEQEWTIEIKTGMDWPSMTLPASLPLTTDYFPDKRSIQVDYVISDYSVVPENVMSDQSLNSLGAGHKPVTTLQVYKEMIATRIARGFQIVLQQPKLGTNMGNLSSSPYQTGTARWRVVPKAETPEEITLSNGRIFHKLTLNGQTVTVTRYWTRHPYAQKTHHYTYRFQVPDSETYDVSWTQFTNDKLEKYNWNHLDQYVTTRGEEGFSLIEPLKYWRSRFFLLPSNNAATRRIADGETTLCDIYEERTAQERSQLTDAFLRFIEHLNKIKRTVQARLAKVDSLTRRTSLSHLSPSADPVTSKQKAMGKVSEVPLDILPVGSASSSTPVGVEHRRASFAGHQVRGSIDESPVSLVGGGGKTAEGSLPVENSQQPLLSKTASSSEVVAAMMDITWGLKFLNRTHQCPAMPDYCFVSAEAANWLVESIEGDTSITEATDILQRLVDDRAICHASGNSRHRFIYGFYLYFVSAESEKKGTMYESYNVGFQHEWCEVAISCHDNDTGNTDIPEFPPREQSLQQVVDQSAPQTTGSKTEHGHSWGGGAEHSQLTGIAEGKAASLNMLDLHVCWTPVVSPLYKVVNVNIDPSGKSDREEYGTLRYHGNYSTSAAFELELRWIVGTGTILEELVSNWARKAGPCFHLISVPGDPFALPFTPGSDPLRGPIFVPLNLSCLTQPGQELFQEDEADGRQRHLHAFQECILRRYGFLRDHCQPERSRARSMATYSDSNYLQYVHCTGGMFVMIPDNRTTSPLPRQRKLAVNSHTEYITRQRSWTSKTRSNGVNSGSMEQKEHRSYYEVGFLWTWNFMMTKRTANTGDEFFQDRMLADFRSFCANADGRLRHLWGDTRTSNVTWESEDVVWESEGRDMG</sequence>
<feature type="compositionally biased region" description="Basic and acidic residues" evidence="1">
    <location>
        <begin position="38"/>
        <end position="50"/>
    </location>
</feature>
<dbReference type="GO" id="GO:1990130">
    <property type="term" value="C:GATOR1 complex"/>
    <property type="evidence" value="ECO:0007669"/>
    <property type="project" value="TreeGrafter"/>
</dbReference>
<dbReference type="SMART" id="SM00049">
    <property type="entry name" value="DEP"/>
    <property type="match status" value="1"/>
</dbReference>
<evidence type="ECO:0000256" key="1">
    <source>
        <dbReference type="SAM" id="MobiDB-lite"/>
    </source>
</evidence>
<feature type="region of interest" description="Disordered" evidence="1">
    <location>
        <begin position="1"/>
        <end position="60"/>
    </location>
</feature>
<evidence type="ECO:0000313" key="4">
    <source>
        <dbReference type="Proteomes" id="UP001209878"/>
    </source>
</evidence>
<comment type="caution">
    <text evidence="3">The sequence shown here is derived from an EMBL/GenBank/DDBJ whole genome shotgun (WGS) entry which is preliminary data.</text>
</comment>
<dbReference type="GO" id="GO:0010508">
    <property type="term" value="P:positive regulation of autophagy"/>
    <property type="evidence" value="ECO:0007669"/>
    <property type="project" value="TreeGrafter"/>
</dbReference>
<dbReference type="Proteomes" id="UP001209878">
    <property type="component" value="Unassembled WGS sequence"/>
</dbReference>
<dbReference type="Gene3D" id="1.10.10.10">
    <property type="entry name" value="Winged helix-like DNA-binding domain superfamily/Winged helix DNA-binding domain"/>
    <property type="match status" value="1"/>
</dbReference>
<organism evidence="3 4">
    <name type="scientific">Ridgeia piscesae</name>
    <name type="common">Tubeworm</name>
    <dbReference type="NCBI Taxonomy" id="27915"/>
    <lineage>
        <taxon>Eukaryota</taxon>
        <taxon>Metazoa</taxon>
        <taxon>Spiralia</taxon>
        <taxon>Lophotrochozoa</taxon>
        <taxon>Annelida</taxon>
        <taxon>Polychaeta</taxon>
        <taxon>Sedentaria</taxon>
        <taxon>Canalipalpata</taxon>
        <taxon>Sabellida</taxon>
        <taxon>Siboglinidae</taxon>
        <taxon>Ridgeia</taxon>
    </lineage>
</organism>